<reference evidence="1" key="1">
    <citation type="submission" date="2020-01" db="EMBL/GenBank/DDBJ databases">
        <title>Genome sequence of Kobresia littledalei, the first chromosome-level genome in the family Cyperaceae.</title>
        <authorList>
            <person name="Qu G."/>
        </authorList>
    </citation>
    <scope>NUCLEOTIDE SEQUENCE</scope>
    <source>
        <strain evidence="1">C.B.Clarke</strain>
        <tissue evidence="1">Leaf</tissue>
    </source>
</reference>
<dbReference type="EMBL" id="SWLB01000006">
    <property type="protein sequence ID" value="KAF3338122.1"/>
    <property type="molecule type" value="Genomic_DNA"/>
</dbReference>
<accession>A0A833RFM5</accession>
<protein>
    <submittedName>
        <fullName evidence="1">Uncharacterized protein</fullName>
    </submittedName>
</protein>
<name>A0A833RFM5_9POAL</name>
<evidence type="ECO:0000313" key="2">
    <source>
        <dbReference type="Proteomes" id="UP000623129"/>
    </source>
</evidence>
<dbReference type="AlphaFoldDB" id="A0A833RFM5"/>
<gene>
    <name evidence="1" type="ORF">FCM35_KLT18709</name>
</gene>
<organism evidence="1 2">
    <name type="scientific">Carex littledalei</name>
    <dbReference type="NCBI Taxonomy" id="544730"/>
    <lineage>
        <taxon>Eukaryota</taxon>
        <taxon>Viridiplantae</taxon>
        <taxon>Streptophyta</taxon>
        <taxon>Embryophyta</taxon>
        <taxon>Tracheophyta</taxon>
        <taxon>Spermatophyta</taxon>
        <taxon>Magnoliopsida</taxon>
        <taxon>Liliopsida</taxon>
        <taxon>Poales</taxon>
        <taxon>Cyperaceae</taxon>
        <taxon>Cyperoideae</taxon>
        <taxon>Cariceae</taxon>
        <taxon>Carex</taxon>
        <taxon>Carex subgen. Euthyceras</taxon>
    </lineage>
</organism>
<keyword evidence="2" id="KW-1185">Reference proteome</keyword>
<evidence type="ECO:0000313" key="1">
    <source>
        <dbReference type="EMBL" id="KAF3338122.1"/>
    </source>
</evidence>
<comment type="caution">
    <text evidence="1">The sequence shown here is derived from an EMBL/GenBank/DDBJ whole genome shotgun (WGS) entry which is preliminary data.</text>
</comment>
<sequence>MLDPEGKVLYTTALMPGDEETMSDQAIWETLPLYQEHIPQTENILIKDGIVKVADMGLAKGSSHEASLYRIRLYKMIDIHKAYEPLIFVQSCRTNRVVTASLLYLRNEDVLLVKV</sequence>
<proteinExistence type="predicted"/>
<dbReference type="Proteomes" id="UP000623129">
    <property type="component" value="Unassembled WGS sequence"/>
</dbReference>